<dbReference type="Gene3D" id="1.10.150.80">
    <property type="entry name" value="HRDC domain"/>
    <property type="match status" value="2"/>
</dbReference>
<dbReference type="CDD" id="cd06142">
    <property type="entry name" value="RNaseD_exo"/>
    <property type="match status" value="1"/>
</dbReference>
<dbReference type="EMBL" id="DWVP01000004">
    <property type="protein sequence ID" value="HJC84385.1"/>
    <property type="molecule type" value="Genomic_DNA"/>
</dbReference>
<dbReference type="GO" id="GO:0008408">
    <property type="term" value="F:3'-5' exonuclease activity"/>
    <property type="evidence" value="ECO:0007669"/>
    <property type="project" value="InterPro"/>
</dbReference>
<dbReference type="AlphaFoldDB" id="A0A9D2QD48"/>
<comment type="caution">
    <text evidence="3">The sequence shown here is derived from an EMBL/GenBank/DDBJ whole genome shotgun (WGS) entry which is preliminary data.</text>
</comment>
<dbReference type="Pfam" id="PF18305">
    <property type="entry name" value="DNA_pol_A_exoN"/>
    <property type="match status" value="1"/>
</dbReference>
<dbReference type="InterPro" id="IPR002121">
    <property type="entry name" value="HRDC_dom"/>
</dbReference>
<feature type="region of interest" description="Disordered" evidence="1">
    <location>
        <begin position="1"/>
        <end position="24"/>
    </location>
</feature>
<accession>A0A9D2QD48</accession>
<dbReference type="InterPro" id="IPR010997">
    <property type="entry name" value="HRDC-like_sf"/>
</dbReference>
<dbReference type="Pfam" id="PF00570">
    <property type="entry name" value="HRDC"/>
    <property type="match status" value="1"/>
</dbReference>
<evidence type="ECO:0000313" key="3">
    <source>
        <dbReference type="EMBL" id="HJC84385.1"/>
    </source>
</evidence>
<dbReference type="GO" id="GO:0003676">
    <property type="term" value="F:nucleic acid binding"/>
    <property type="evidence" value="ECO:0007669"/>
    <property type="project" value="InterPro"/>
</dbReference>
<evidence type="ECO:0000313" key="4">
    <source>
        <dbReference type="Proteomes" id="UP000823858"/>
    </source>
</evidence>
<dbReference type="GO" id="GO:0006139">
    <property type="term" value="P:nucleobase-containing compound metabolic process"/>
    <property type="evidence" value="ECO:0007669"/>
    <property type="project" value="InterPro"/>
</dbReference>
<dbReference type="SMART" id="SM00341">
    <property type="entry name" value="HRDC"/>
    <property type="match status" value="1"/>
</dbReference>
<proteinExistence type="predicted"/>
<organism evidence="3 4">
    <name type="scientific">Candidatus Corynebacterium faecigallinarum</name>
    <dbReference type="NCBI Taxonomy" id="2838528"/>
    <lineage>
        <taxon>Bacteria</taxon>
        <taxon>Bacillati</taxon>
        <taxon>Actinomycetota</taxon>
        <taxon>Actinomycetes</taxon>
        <taxon>Mycobacteriales</taxon>
        <taxon>Corynebacteriaceae</taxon>
        <taxon>Corynebacterium</taxon>
    </lineage>
</organism>
<dbReference type="InterPro" id="IPR051086">
    <property type="entry name" value="RNase_D-like"/>
</dbReference>
<dbReference type="InterPro" id="IPR002562">
    <property type="entry name" value="3'-5'_exonuclease_dom"/>
</dbReference>
<dbReference type="PANTHER" id="PTHR47649">
    <property type="entry name" value="RIBONUCLEASE D"/>
    <property type="match status" value="1"/>
</dbReference>
<dbReference type="Gene3D" id="3.30.420.10">
    <property type="entry name" value="Ribonuclease H-like superfamily/Ribonuclease H"/>
    <property type="match status" value="1"/>
</dbReference>
<reference evidence="3" key="1">
    <citation type="journal article" date="2021" name="PeerJ">
        <title>Extensive microbial diversity within the chicken gut microbiome revealed by metagenomics and culture.</title>
        <authorList>
            <person name="Gilroy R."/>
            <person name="Ravi A."/>
            <person name="Getino M."/>
            <person name="Pursley I."/>
            <person name="Horton D.L."/>
            <person name="Alikhan N.F."/>
            <person name="Baker D."/>
            <person name="Gharbi K."/>
            <person name="Hall N."/>
            <person name="Watson M."/>
            <person name="Adriaenssens E.M."/>
            <person name="Foster-Nyarko E."/>
            <person name="Jarju S."/>
            <person name="Secka A."/>
            <person name="Antonio M."/>
            <person name="Oren A."/>
            <person name="Chaudhuri R.R."/>
            <person name="La Ragione R."/>
            <person name="Hildebrand F."/>
            <person name="Pallen M.J."/>
        </authorList>
    </citation>
    <scope>NUCLEOTIDE SEQUENCE</scope>
    <source>
        <strain evidence="3">ChiHjej13B12-4958</strain>
    </source>
</reference>
<protein>
    <submittedName>
        <fullName evidence="3">HRDC domain-containing protein</fullName>
    </submittedName>
</protein>
<gene>
    <name evidence="3" type="ORF">H9751_02310</name>
</gene>
<dbReference type="SUPFAM" id="SSF53098">
    <property type="entry name" value="Ribonuclease H-like"/>
    <property type="match status" value="1"/>
</dbReference>
<dbReference type="PANTHER" id="PTHR47649:SF1">
    <property type="entry name" value="RIBONUCLEASE D"/>
    <property type="match status" value="1"/>
</dbReference>
<dbReference type="SMART" id="SM00474">
    <property type="entry name" value="35EXOc"/>
    <property type="match status" value="1"/>
</dbReference>
<evidence type="ECO:0000256" key="1">
    <source>
        <dbReference type="SAM" id="MobiDB-lite"/>
    </source>
</evidence>
<feature type="compositionally biased region" description="Polar residues" evidence="1">
    <location>
        <begin position="256"/>
        <end position="278"/>
    </location>
</feature>
<dbReference type="Pfam" id="PF01612">
    <property type="entry name" value="DNA_pol_A_exo1"/>
    <property type="match status" value="1"/>
</dbReference>
<name>A0A9D2QD48_9CORY</name>
<dbReference type="GO" id="GO:0000166">
    <property type="term" value="F:nucleotide binding"/>
    <property type="evidence" value="ECO:0007669"/>
    <property type="project" value="InterPro"/>
</dbReference>
<reference evidence="3" key="2">
    <citation type="submission" date="2021-04" db="EMBL/GenBank/DDBJ databases">
        <authorList>
            <person name="Gilroy R."/>
        </authorList>
    </citation>
    <scope>NUCLEOTIDE SEQUENCE</scope>
    <source>
        <strain evidence="3">ChiHjej13B12-4958</strain>
    </source>
</reference>
<dbReference type="PROSITE" id="PS50967">
    <property type="entry name" value="HRDC"/>
    <property type="match status" value="1"/>
</dbReference>
<dbReference type="Proteomes" id="UP000823858">
    <property type="component" value="Unassembled WGS sequence"/>
</dbReference>
<dbReference type="InterPro" id="IPR041605">
    <property type="entry name" value="Exo_C"/>
</dbReference>
<feature type="domain" description="HRDC" evidence="2">
    <location>
        <begin position="226"/>
        <end position="306"/>
    </location>
</feature>
<sequence length="422" mass="46173">MPHHPDSPVQHLSRPREGVPPVADTADAVRRVAEVLRDGRGPIAVDTERASGFRFDDRAYLVQVRREGAGTHLVDPALVPGAGDLLAPVMNDSPWILHAGHSDLPALTSLGWRTPQLHDTQVAGRLLGYGQVGLAGMLGDLLGVTVAKDKGREDWSARPIPTAMLSYAALDVELLIELLDTAMSRLTSLGRAEWYHQECQRIRVDWSHPVQPQDWRELRGIGSLRNRRGLEVARRLTEERTRIARERDIPPEQVLRSSSLLDVAKSPSQASRQLSRPQSGGRRVDRAARTDLLQAVQDALAADSSTLPTLPRSGARRPDHRHWAQDYPRAHALLQGFRGAVGDLSGDTGIRVEDLIVIRHLRSVAWDVSQASVATVPGSGSEDPVGDVENLLGSLLQDCGCRPWQLNLLVPVLLPVVVDLLG</sequence>
<feature type="region of interest" description="Disordered" evidence="1">
    <location>
        <begin position="256"/>
        <end position="285"/>
    </location>
</feature>
<dbReference type="SUPFAM" id="SSF47819">
    <property type="entry name" value="HRDC-like"/>
    <property type="match status" value="1"/>
</dbReference>
<dbReference type="InterPro" id="IPR036397">
    <property type="entry name" value="RNaseH_sf"/>
</dbReference>
<dbReference type="InterPro" id="IPR012337">
    <property type="entry name" value="RNaseH-like_sf"/>
</dbReference>
<evidence type="ECO:0000259" key="2">
    <source>
        <dbReference type="PROSITE" id="PS50967"/>
    </source>
</evidence>
<dbReference type="InterPro" id="IPR044876">
    <property type="entry name" value="HRDC_dom_sf"/>
</dbReference>